<dbReference type="PANTHER" id="PTHR10545:SF29">
    <property type="entry name" value="GH14572P-RELATED"/>
    <property type="match status" value="1"/>
</dbReference>
<dbReference type="PANTHER" id="PTHR10545">
    <property type="entry name" value="DIAMINE N-ACETYLTRANSFERASE"/>
    <property type="match status" value="1"/>
</dbReference>
<dbReference type="PROSITE" id="PS51186">
    <property type="entry name" value="GNAT"/>
    <property type="match status" value="1"/>
</dbReference>
<dbReference type="KEGG" id="nsh:GXM_00073"/>
<dbReference type="CDD" id="cd04301">
    <property type="entry name" value="NAT_SF"/>
    <property type="match status" value="1"/>
</dbReference>
<dbReference type="InterPro" id="IPR016181">
    <property type="entry name" value="Acyl_CoA_acyltransferase"/>
</dbReference>
<proteinExistence type="predicted"/>
<gene>
    <name evidence="4" type="ORF">GXM_00073</name>
</gene>
<dbReference type="InterPro" id="IPR051016">
    <property type="entry name" value="Diverse_Substrate_AcTransf"/>
</dbReference>
<dbReference type="Gene3D" id="3.40.630.30">
    <property type="match status" value="1"/>
</dbReference>
<evidence type="ECO:0000259" key="3">
    <source>
        <dbReference type="PROSITE" id="PS51186"/>
    </source>
</evidence>
<feature type="domain" description="N-acetyltransferase" evidence="3">
    <location>
        <begin position="29"/>
        <end position="188"/>
    </location>
</feature>
<keyword evidence="2" id="KW-0012">Acyltransferase</keyword>
<name>A0A5P8VQI7_9NOSO</name>
<reference evidence="4 5" key="1">
    <citation type="submission" date="2019-10" db="EMBL/GenBank/DDBJ databases">
        <title>Genomic and transcriptomic insights into the perfect genentic adaptation of a filamentous nitrogen-fixing cyanobacterium to rice fields.</title>
        <authorList>
            <person name="Chen Z."/>
        </authorList>
    </citation>
    <scope>NUCLEOTIDE SEQUENCE [LARGE SCALE GENOMIC DNA]</scope>
    <source>
        <strain evidence="4">CCNUC1</strain>
    </source>
</reference>
<dbReference type="Proteomes" id="UP000326678">
    <property type="component" value="Chromosome Gxm1"/>
</dbReference>
<dbReference type="SUPFAM" id="SSF55729">
    <property type="entry name" value="Acyl-CoA N-acyltransferases (Nat)"/>
    <property type="match status" value="1"/>
</dbReference>
<keyword evidence="5" id="KW-1185">Reference proteome</keyword>
<evidence type="ECO:0000256" key="1">
    <source>
        <dbReference type="ARBA" id="ARBA00022679"/>
    </source>
</evidence>
<dbReference type="AlphaFoldDB" id="A0A5P8VQI7"/>
<accession>A0A5P8VQI7</accession>
<keyword evidence="1 4" id="KW-0808">Transferase</keyword>
<evidence type="ECO:0000313" key="5">
    <source>
        <dbReference type="Proteomes" id="UP000326678"/>
    </source>
</evidence>
<evidence type="ECO:0000313" key="4">
    <source>
        <dbReference type="EMBL" id="QFS42600.1"/>
    </source>
</evidence>
<protein>
    <submittedName>
        <fullName evidence="4">N-acetyltransferase</fullName>
    </submittedName>
</protein>
<dbReference type="GO" id="GO:0008080">
    <property type="term" value="F:N-acetyltransferase activity"/>
    <property type="evidence" value="ECO:0007669"/>
    <property type="project" value="UniProtKB-ARBA"/>
</dbReference>
<sequence length="188" mass="21131">MGSGCVVVYMFDSYCLLKLSTKVIKRSSMKIRSATPDDILLIFSFIQKKSEFDRNIGAYSGVLQVTEEKIRKTIFGTVPFSYVLFAETSECVVGFALYGFRYSSFVGQPSIWLDDLYVDENMRSQGAGGALMSYLAQVAKDNDCTHLAWNADVRNSRGLSFYDRLGAKVTEQKGNRCFLTWTPQILVV</sequence>
<dbReference type="EMBL" id="CP045226">
    <property type="protein sequence ID" value="QFS42600.1"/>
    <property type="molecule type" value="Genomic_DNA"/>
</dbReference>
<evidence type="ECO:0000256" key="2">
    <source>
        <dbReference type="ARBA" id="ARBA00023315"/>
    </source>
</evidence>
<dbReference type="InterPro" id="IPR000182">
    <property type="entry name" value="GNAT_dom"/>
</dbReference>
<dbReference type="Pfam" id="PF00583">
    <property type="entry name" value="Acetyltransf_1"/>
    <property type="match status" value="1"/>
</dbReference>
<organism evidence="4 5">
    <name type="scientific">Nostoc sphaeroides CCNUC1</name>
    <dbReference type="NCBI Taxonomy" id="2653204"/>
    <lineage>
        <taxon>Bacteria</taxon>
        <taxon>Bacillati</taxon>
        <taxon>Cyanobacteriota</taxon>
        <taxon>Cyanophyceae</taxon>
        <taxon>Nostocales</taxon>
        <taxon>Nostocaceae</taxon>
        <taxon>Nostoc</taxon>
    </lineage>
</organism>